<sequence>MRPIRSTDARVPGTRTPDRPQEPTRADGPPVPLHVRQNAPGGLGSPRPRRVVGAVSPRTLGRSD</sequence>
<gene>
    <name evidence="2" type="ORF">SK069_16850</name>
</gene>
<evidence type="ECO:0000256" key="1">
    <source>
        <dbReference type="SAM" id="MobiDB-lite"/>
    </source>
</evidence>
<comment type="caution">
    <text evidence="2">The sequence shown here is derived from an EMBL/GenBank/DDBJ whole genome shotgun (WGS) entry which is preliminary data.</text>
</comment>
<feature type="region of interest" description="Disordered" evidence="1">
    <location>
        <begin position="1"/>
        <end position="64"/>
    </location>
</feature>
<dbReference type="EMBL" id="JAXAVX010000012">
    <property type="protein sequence ID" value="MDX8153270.1"/>
    <property type="molecule type" value="Genomic_DNA"/>
</dbReference>
<reference evidence="2 3" key="1">
    <citation type="submission" date="2023-11" db="EMBL/GenBank/DDBJ databases">
        <authorList>
            <person name="Xu M."/>
            <person name="Jiang T."/>
        </authorList>
    </citation>
    <scope>NUCLEOTIDE SEQUENCE [LARGE SCALE GENOMIC DNA]</scope>
    <source>
        <strain evidence="2 3">SD</strain>
    </source>
</reference>
<dbReference type="RefSeq" id="WP_319955419.1">
    <property type="nucleotide sequence ID" value="NZ_JAXAVX010000012.1"/>
</dbReference>
<organism evidence="2 3">
    <name type="scientific">Patulibacter brassicae</name>
    <dbReference type="NCBI Taxonomy" id="1705717"/>
    <lineage>
        <taxon>Bacteria</taxon>
        <taxon>Bacillati</taxon>
        <taxon>Actinomycetota</taxon>
        <taxon>Thermoleophilia</taxon>
        <taxon>Solirubrobacterales</taxon>
        <taxon>Patulibacteraceae</taxon>
        <taxon>Patulibacter</taxon>
    </lineage>
</organism>
<proteinExistence type="predicted"/>
<evidence type="ECO:0000313" key="2">
    <source>
        <dbReference type="EMBL" id="MDX8153270.1"/>
    </source>
</evidence>
<feature type="compositionally biased region" description="Basic and acidic residues" evidence="1">
    <location>
        <begin position="16"/>
        <end position="25"/>
    </location>
</feature>
<keyword evidence="3" id="KW-1185">Reference proteome</keyword>
<protein>
    <submittedName>
        <fullName evidence="2">Uncharacterized protein</fullName>
    </submittedName>
</protein>
<accession>A0ABU4VPA4</accession>
<evidence type="ECO:0000313" key="3">
    <source>
        <dbReference type="Proteomes" id="UP001277761"/>
    </source>
</evidence>
<name>A0ABU4VPA4_9ACTN</name>
<dbReference type="Proteomes" id="UP001277761">
    <property type="component" value="Unassembled WGS sequence"/>
</dbReference>